<evidence type="ECO:0000313" key="2">
    <source>
        <dbReference type="Proteomes" id="UP000765509"/>
    </source>
</evidence>
<name>A0A9Q3D6M3_9BASI</name>
<protein>
    <submittedName>
        <fullName evidence="1">Uncharacterized protein</fullName>
    </submittedName>
</protein>
<organism evidence="1 2">
    <name type="scientific">Austropuccinia psidii MF-1</name>
    <dbReference type="NCBI Taxonomy" id="1389203"/>
    <lineage>
        <taxon>Eukaryota</taxon>
        <taxon>Fungi</taxon>
        <taxon>Dikarya</taxon>
        <taxon>Basidiomycota</taxon>
        <taxon>Pucciniomycotina</taxon>
        <taxon>Pucciniomycetes</taxon>
        <taxon>Pucciniales</taxon>
        <taxon>Sphaerophragmiaceae</taxon>
        <taxon>Austropuccinia</taxon>
    </lineage>
</organism>
<proteinExistence type="predicted"/>
<dbReference type="AlphaFoldDB" id="A0A9Q3D6M3"/>
<dbReference type="Proteomes" id="UP000765509">
    <property type="component" value="Unassembled WGS sequence"/>
</dbReference>
<reference evidence="1" key="1">
    <citation type="submission" date="2021-03" db="EMBL/GenBank/DDBJ databases">
        <title>Draft genome sequence of rust myrtle Austropuccinia psidii MF-1, a brazilian biotype.</title>
        <authorList>
            <person name="Quecine M.C."/>
            <person name="Pachon D.M.R."/>
            <person name="Bonatelli M.L."/>
            <person name="Correr F.H."/>
            <person name="Franceschini L.M."/>
            <person name="Leite T.F."/>
            <person name="Margarido G.R.A."/>
            <person name="Almeida C.A."/>
            <person name="Ferrarezi J.A."/>
            <person name="Labate C.A."/>
        </authorList>
    </citation>
    <scope>NUCLEOTIDE SEQUENCE</scope>
    <source>
        <strain evidence="1">MF-1</strain>
    </source>
</reference>
<evidence type="ECO:0000313" key="1">
    <source>
        <dbReference type="EMBL" id="MBW0496770.1"/>
    </source>
</evidence>
<comment type="caution">
    <text evidence="1">The sequence shown here is derived from an EMBL/GenBank/DDBJ whole genome shotgun (WGS) entry which is preliminary data.</text>
</comment>
<accession>A0A9Q3D6M3</accession>
<dbReference type="EMBL" id="AVOT02013817">
    <property type="protein sequence ID" value="MBW0496770.1"/>
    <property type="molecule type" value="Genomic_DNA"/>
</dbReference>
<keyword evidence="2" id="KW-1185">Reference proteome</keyword>
<sequence>MTAQVVEGHVTKCSRLGFRIEHAALHSARHLRGAALHLPLGCARRSQLGWQVCHFQLLGSIITLGSFASNNSAALLWASPQAYLSKVSFDESMDLI</sequence>
<gene>
    <name evidence="1" type="ORF">O181_036485</name>
</gene>